<keyword evidence="2" id="KW-1185">Reference proteome</keyword>
<dbReference type="Proteomes" id="UP000683925">
    <property type="component" value="Unassembled WGS sequence"/>
</dbReference>
<sequence>MQALQQKFEIVLLLPFYLTNVKLDDQSQIINLILLLESQFEGVCTFVQSRVGYESE</sequence>
<dbReference type="EMBL" id="CAJJDP010000043">
    <property type="protein sequence ID" value="CAD8163645.1"/>
    <property type="molecule type" value="Genomic_DNA"/>
</dbReference>
<dbReference type="AlphaFoldDB" id="A0A8S1UGB0"/>
<accession>A0A8S1UGB0</accession>
<evidence type="ECO:0000313" key="2">
    <source>
        <dbReference type="Proteomes" id="UP000683925"/>
    </source>
</evidence>
<name>A0A8S1UGB0_PAROT</name>
<evidence type="ECO:0000313" key="1">
    <source>
        <dbReference type="EMBL" id="CAD8163645.1"/>
    </source>
</evidence>
<reference evidence="1" key="1">
    <citation type="submission" date="2021-01" db="EMBL/GenBank/DDBJ databases">
        <authorList>
            <consortium name="Genoscope - CEA"/>
            <person name="William W."/>
        </authorList>
    </citation>
    <scope>NUCLEOTIDE SEQUENCE</scope>
</reference>
<comment type="caution">
    <text evidence="1">The sequence shown here is derived from an EMBL/GenBank/DDBJ whole genome shotgun (WGS) entry which is preliminary data.</text>
</comment>
<organism evidence="1 2">
    <name type="scientific">Paramecium octaurelia</name>
    <dbReference type="NCBI Taxonomy" id="43137"/>
    <lineage>
        <taxon>Eukaryota</taxon>
        <taxon>Sar</taxon>
        <taxon>Alveolata</taxon>
        <taxon>Ciliophora</taxon>
        <taxon>Intramacronucleata</taxon>
        <taxon>Oligohymenophorea</taxon>
        <taxon>Peniculida</taxon>
        <taxon>Parameciidae</taxon>
        <taxon>Paramecium</taxon>
    </lineage>
</organism>
<gene>
    <name evidence="1" type="ORF">POCTA_138.1.T0430269</name>
</gene>
<proteinExistence type="predicted"/>
<protein>
    <submittedName>
        <fullName evidence="1">Uncharacterized protein</fullName>
    </submittedName>
</protein>